<dbReference type="CDD" id="cd00090">
    <property type="entry name" value="HTH_ARSR"/>
    <property type="match status" value="1"/>
</dbReference>
<gene>
    <name evidence="1" type="ORF">UFOPK3547_00458</name>
</gene>
<organism evidence="1">
    <name type="scientific">freshwater metagenome</name>
    <dbReference type="NCBI Taxonomy" id="449393"/>
    <lineage>
        <taxon>unclassified sequences</taxon>
        <taxon>metagenomes</taxon>
        <taxon>ecological metagenomes</taxon>
    </lineage>
</organism>
<accession>A0A6J5ZGM9</accession>
<dbReference type="InterPro" id="IPR036388">
    <property type="entry name" value="WH-like_DNA-bd_sf"/>
</dbReference>
<dbReference type="InterPro" id="IPR036390">
    <property type="entry name" value="WH_DNA-bd_sf"/>
</dbReference>
<reference evidence="1" key="1">
    <citation type="submission" date="2020-05" db="EMBL/GenBank/DDBJ databases">
        <authorList>
            <person name="Chiriac C."/>
            <person name="Salcher M."/>
            <person name="Ghai R."/>
            <person name="Kavagutti S V."/>
        </authorList>
    </citation>
    <scope>NUCLEOTIDE SEQUENCE</scope>
</reference>
<dbReference type="EMBL" id="CAESAN010000026">
    <property type="protein sequence ID" value="CAB4339580.1"/>
    <property type="molecule type" value="Genomic_DNA"/>
</dbReference>
<evidence type="ECO:0000313" key="1">
    <source>
        <dbReference type="EMBL" id="CAB4339580.1"/>
    </source>
</evidence>
<dbReference type="InterPro" id="IPR011991">
    <property type="entry name" value="ArsR-like_HTH"/>
</dbReference>
<sequence>MAVADWTFLTNHAHVLICVAQDPNIRLRDVAERVGITERATQRIVADLVDAGYLERSREGRRNSYRLNPELPLRHPLERQHSVGEIIDVLARGYVPPSPER</sequence>
<dbReference type="Pfam" id="PF13412">
    <property type="entry name" value="HTH_24"/>
    <property type="match status" value="1"/>
</dbReference>
<protein>
    <submittedName>
        <fullName evidence="1">Unannotated protein</fullName>
    </submittedName>
</protein>
<proteinExistence type="predicted"/>
<dbReference type="Gene3D" id="1.10.10.10">
    <property type="entry name" value="Winged helix-like DNA-binding domain superfamily/Winged helix DNA-binding domain"/>
    <property type="match status" value="1"/>
</dbReference>
<dbReference type="SUPFAM" id="SSF46785">
    <property type="entry name" value="Winged helix' DNA-binding domain"/>
    <property type="match status" value="1"/>
</dbReference>
<name>A0A6J5ZGM9_9ZZZZ</name>
<dbReference type="AlphaFoldDB" id="A0A6J5ZGM9"/>